<feature type="region of interest" description="Disordered" evidence="1">
    <location>
        <begin position="555"/>
        <end position="634"/>
    </location>
</feature>
<evidence type="ECO:0000256" key="2">
    <source>
        <dbReference type="SAM" id="Phobius"/>
    </source>
</evidence>
<feature type="compositionally biased region" description="Low complexity" evidence="1">
    <location>
        <begin position="570"/>
        <end position="587"/>
    </location>
</feature>
<dbReference type="InterPro" id="IPR058066">
    <property type="entry name" value="pXO2-14_N"/>
</dbReference>
<feature type="region of interest" description="Disordered" evidence="1">
    <location>
        <begin position="485"/>
        <end position="530"/>
    </location>
</feature>
<geneLocation type="plasmid" evidence="4">
    <name>p19</name>
</geneLocation>
<feature type="transmembrane region" description="Helical" evidence="2">
    <location>
        <begin position="315"/>
        <end position="337"/>
    </location>
</feature>
<reference evidence="4" key="1">
    <citation type="submission" date="2008-10" db="EMBL/GenBank/DDBJ databases">
        <title>Identification of conjugative transfer genes on the p19 plasmid from the Bacillus subtilis soil strain 19.</title>
        <authorList>
            <person name="Poluektova E."/>
            <person name="Gagarina E."/>
            <person name="Shilovski I."/>
            <person name="Nezametdinova V."/>
            <person name="Prozorov A."/>
            <person name="Rodionova S."/>
        </authorList>
    </citation>
    <scope>NUCLEOTIDE SEQUENCE</scope>
    <source>
        <strain evidence="4">19</strain>
        <plasmid evidence="4">p19</plasmid>
    </source>
</reference>
<dbReference type="Pfam" id="PF26635">
    <property type="entry name" value="DUF8208"/>
    <property type="match status" value="1"/>
</dbReference>
<feature type="region of interest" description="Disordered" evidence="1">
    <location>
        <begin position="739"/>
        <end position="763"/>
    </location>
</feature>
<feature type="region of interest" description="Disordered" evidence="1">
    <location>
        <begin position="435"/>
        <end position="456"/>
    </location>
</feature>
<feature type="transmembrane region" description="Helical" evidence="2">
    <location>
        <begin position="234"/>
        <end position="255"/>
    </location>
</feature>
<accession>B7U588</accession>
<evidence type="ECO:0000256" key="1">
    <source>
        <dbReference type="SAM" id="MobiDB-lite"/>
    </source>
</evidence>
<name>B7U588_BACIU</name>
<feature type="domain" description="DUF8208" evidence="3">
    <location>
        <begin position="21"/>
        <end position="364"/>
    </location>
</feature>
<keyword evidence="2" id="KW-0812">Transmembrane</keyword>
<dbReference type="AlphaFoldDB" id="B7U588"/>
<protein>
    <recommendedName>
        <fullName evidence="3">DUF8208 domain-containing protein</fullName>
    </recommendedName>
</protein>
<dbReference type="InterPro" id="IPR058521">
    <property type="entry name" value="DUF8208"/>
</dbReference>
<sequence length="842" mass="88686">MDDKEILKKLQEFGDMLNIATIPGDALRAVGWLIIKMMVLLVNSLDGLLTKIITLNGFFEDDDVIKFMTEFRPVLWVAMSIAVAILGYLFITNKVKDRSSVLTNTLLAISFVILLPTMMSQLSDLAQAGNEAVKGGSKSKTGSQIVQMNMADLKLYNENDFDKIGKEKIKPSEYENNVSKNDIMNISINETVDKDGVLAKKLVQGTDGEVKVEGLDSGSFWLSIGEEFYYRWSWHFWTILITLGITAFSMIVSLIKVSRIIFELPFKQLFGSFVAVTDLQGGQRTKQMFISVFSSFAILIVIAVIMKFYMLYTAWVASLNLGIAGLFLLIGGSLAMLDGPQEVVKILGMDAGLKDGQKDMMATYAFLKGGGAITRSLGNFGGKVASGVASTVGSGAGLVRGIKNGLNGGGNGEGSSLYSAMGGAAGGALASSALGSMNPSVNGDQESKDKTKNNQDKQKSLYDAMNANGKGSISPNLQKDQLDKQLKGAEKGKSPDALNSLNNKGLSSMQNKGNNIYSQKGTENTPNALKEATNDVGDLKDMKNNNSALQAEQQLYGDSSHSDQNEQSGDSVNTTNSIDTNDSIDSSGDSERLPVNNVNDSEQPLEKMSQHEVDQDNDVKGIYSDNVSETDQTKNVESAASGAGLTNGSAVNSASGGAGLTNGSAVNSASGGAGLTNGSAVNSASGGAGLTNGSAVNSASGGAGLTNGSAVNSASGGASLTNGSAVNSASGGASLMNGSAISHSVPEHSNISSQSVTPTNVTNHQISSPNVVIEEERDGRGNVFKPGYLRPETQYTTFGQNKYVKEVNDSFVKGHNQTHGLGMKLGSAVNKIKNNSINKRKE</sequence>
<gene>
    <name evidence="4" type="ORF">Bsb_11</name>
</gene>
<proteinExistence type="predicted"/>
<keyword evidence="2" id="KW-1133">Transmembrane helix</keyword>
<feature type="compositionally biased region" description="Polar residues" evidence="1">
    <location>
        <begin position="497"/>
        <end position="527"/>
    </location>
</feature>
<dbReference type="RefSeq" id="WP_172688801.1">
    <property type="nucleotide sequence ID" value="NZ_KX711616.1"/>
</dbReference>
<feature type="transmembrane region" description="Helical" evidence="2">
    <location>
        <begin position="38"/>
        <end position="59"/>
    </location>
</feature>
<feature type="compositionally biased region" description="Basic and acidic residues" evidence="1">
    <location>
        <begin position="485"/>
        <end position="494"/>
    </location>
</feature>
<feature type="compositionally biased region" description="Polar residues" evidence="1">
    <location>
        <begin position="625"/>
        <end position="634"/>
    </location>
</feature>
<evidence type="ECO:0000313" key="4">
    <source>
        <dbReference type="EMBL" id="ACJ66891.1"/>
    </source>
</evidence>
<evidence type="ECO:0000259" key="3">
    <source>
        <dbReference type="Pfam" id="PF26635"/>
    </source>
</evidence>
<dbReference type="NCBIfam" id="NF045890">
    <property type="entry name" value="conj_pls20_p028"/>
    <property type="match status" value="1"/>
</dbReference>
<dbReference type="EMBL" id="FJ434456">
    <property type="protein sequence ID" value="ACJ66891.1"/>
    <property type="molecule type" value="Genomic_DNA"/>
</dbReference>
<feature type="compositionally biased region" description="Basic and acidic residues" evidence="1">
    <location>
        <begin position="445"/>
        <end position="456"/>
    </location>
</feature>
<organism evidence="4">
    <name type="scientific">Bacillus subtilis</name>
    <dbReference type="NCBI Taxonomy" id="1423"/>
    <lineage>
        <taxon>Bacteria</taxon>
        <taxon>Bacillati</taxon>
        <taxon>Bacillota</taxon>
        <taxon>Bacilli</taxon>
        <taxon>Bacillales</taxon>
        <taxon>Bacillaceae</taxon>
        <taxon>Bacillus</taxon>
    </lineage>
</organism>
<keyword evidence="4" id="KW-0614">Plasmid</keyword>
<feature type="transmembrane region" description="Helical" evidence="2">
    <location>
        <begin position="288"/>
        <end position="309"/>
    </location>
</feature>
<keyword evidence="2" id="KW-0472">Membrane</keyword>
<feature type="compositionally biased region" description="Basic and acidic residues" evidence="1">
    <location>
        <begin position="604"/>
        <end position="619"/>
    </location>
</feature>
<feature type="transmembrane region" description="Helical" evidence="2">
    <location>
        <begin position="71"/>
        <end position="89"/>
    </location>
</feature>